<evidence type="ECO:0000313" key="3">
    <source>
        <dbReference type="Proteomes" id="UP000054324"/>
    </source>
</evidence>
<dbReference type="CTD" id="20320137"/>
<dbReference type="AlphaFoldDB" id="A0A075AEN5"/>
<dbReference type="InterPro" id="IPR041588">
    <property type="entry name" value="Integrase_H2C2"/>
</dbReference>
<dbReference type="Gene3D" id="1.10.340.70">
    <property type="match status" value="1"/>
</dbReference>
<dbReference type="OrthoDB" id="10062030at2759"/>
<dbReference type="STRING" id="6198.A0A075AEN5"/>
<evidence type="ECO:0000313" key="2">
    <source>
        <dbReference type="EMBL" id="KER26899.1"/>
    </source>
</evidence>
<accession>A0A075AEN5</accession>
<dbReference type="EMBL" id="KL596736">
    <property type="protein sequence ID" value="KER26899.1"/>
    <property type="molecule type" value="Genomic_DNA"/>
</dbReference>
<dbReference type="KEGG" id="ovi:T265_05955"/>
<gene>
    <name evidence="2" type="ORF">T265_05955</name>
</gene>
<sequence length="364" mass="40517">MCNTPQWDDICVFLTSSWTFPNVMSTSYKHTSRKFSTVHDRFRPSWGSSDRHSPRVSINVMFYWKHHKREIQLGSRSNISLCPTKPSQLQSSPAAYTDLHNFVANNALIMSQRNICNKIAKLAAAAAAFAAASAFAMVSEWSSALSVVGSSTLSTVSLGGGESPQREARFLVVHESGCSALYFGSGAGGTKLKVDSHIAVQTFVLRKYNRYRPRVGSNDAQDLLFLKNIDALYSTTSTHSHPSIRATAKLVSQRYVWPNMQKEIRTWAKQCLDCQKSKIHRHTISPTGIFQLPNSRFRNVHIDLVGPLPPSRGHTHILTCVDRFTRWPMAIPINDTSAENVAPLTTSAENVARAVNHYKVNAQI</sequence>
<name>A0A075AEN5_OPIVI</name>
<dbReference type="InterPro" id="IPR012337">
    <property type="entry name" value="RNaseH-like_sf"/>
</dbReference>
<dbReference type="GO" id="GO:0003676">
    <property type="term" value="F:nucleic acid binding"/>
    <property type="evidence" value="ECO:0007669"/>
    <property type="project" value="InterPro"/>
</dbReference>
<dbReference type="SUPFAM" id="SSF53098">
    <property type="entry name" value="Ribonuclease H-like"/>
    <property type="match status" value="1"/>
</dbReference>
<feature type="domain" description="Integrase zinc-binding" evidence="1">
    <location>
        <begin position="238"/>
        <end position="279"/>
    </location>
</feature>
<keyword evidence="3" id="KW-1185">Reference proteome</keyword>
<dbReference type="GeneID" id="20320137"/>
<dbReference type="InterPro" id="IPR052160">
    <property type="entry name" value="Gypsy_RT_Integrase-like"/>
</dbReference>
<dbReference type="InterPro" id="IPR036397">
    <property type="entry name" value="RNaseH_sf"/>
</dbReference>
<organism evidence="2 3">
    <name type="scientific">Opisthorchis viverrini</name>
    <name type="common">Southeast Asian liver fluke</name>
    <dbReference type="NCBI Taxonomy" id="6198"/>
    <lineage>
        <taxon>Eukaryota</taxon>
        <taxon>Metazoa</taxon>
        <taxon>Spiralia</taxon>
        <taxon>Lophotrochozoa</taxon>
        <taxon>Platyhelminthes</taxon>
        <taxon>Trematoda</taxon>
        <taxon>Digenea</taxon>
        <taxon>Opisthorchiida</taxon>
        <taxon>Opisthorchiata</taxon>
        <taxon>Opisthorchiidae</taxon>
        <taxon>Opisthorchis</taxon>
    </lineage>
</organism>
<dbReference type="Pfam" id="PF17921">
    <property type="entry name" value="Integrase_H2C2"/>
    <property type="match status" value="1"/>
</dbReference>
<dbReference type="RefSeq" id="XP_009169366.1">
    <property type="nucleotide sequence ID" value="XM_009171102.1"/>
</dbReference>
<dbReference type="Proteomes" id="UP000054324">
    <property type="component" value="Unassembled WGS sequence"/>
</dbReference>
<dbReference type="PANTHER" id="PTHR47266">
    <property type="entry name" value="ENDONUCLEASE-RELATED"/>
    <property type="match status" value="1"/>
</dbReference>
<proteinExistence type="predicted"/>
<reference evidence="2 3" key="1">
    <citation type="submission" date="2013-11" db="EMBL/GenBank/DDBJ databases">
        <title>Opisthorchis viverrini - life in the bile duct.</title>
        <authorList>
            <person name="Young N.D."/>
            <person name="Nagarajan N."/>
            <person name="Lin S.J."/>
            <person name="Korhonen P.K."/>
            <person name="Jex A.R."/>
            <person name="Hall R.S."/>
            <person name="Safavi-Hemami H."/>
            <person name="Kaewkong W."/>
            <person name="Bertrand D."/>
            <person name="Gao S."/>
            <person name="Seet Q."/>
            <person name="Wongkham S."/>
            <person name="Teh B.T."/>
            <person name="Wongkham C."/>
            <person name="Intapan P.M."/>
            <person name="Maleewong W."/>
            <person name="Yang X."/>
            <person name="Hu M."/>
            <person name="Wang Z."/>
            <person name="Hofmann A."/>
            <person name="Sternberg P.W."/>
            <person name="Tan P."/>
            <person name="Wang J."/>
            <person name="Gasser R.B."/>
        </authorList>
    </citation>
    <scope>NUCLEOTIDE SEQUENCE [LARGE SCALE GENOMIC DNA]</scope>
</reference>
<evidence type="ECO:0000259" key="1">
    <source>
        <dbReference type="Pfam" id="PF17921"/>
    </source>
</evidence>
<protein>
    <recommendedName>
        <fullName evidence="1">Integrase zinc-binding domain-containing protein</fullName>
    </recommendedName>
</protein>
<dbReference type="Gene3D" id="3.30.420.10">
    <property type="entry name" value="Ribonuclease H-like superfamily/Ribonuclease H"/>
    <property type="match status" value="1"/>
</dbReference>